<proteinExistence type="predicted"/>
<accession>A0A6B1D7V6</accession>
<gene>
    <name evidence="1" type="ORF">F4X14_10970</name>
</gene>
<evidence type="ECO:0000313" key="1">
    <source>
        <dbReference type="EMBL" id="MYC95482.1"/>
    </source>
</evidence>
<comment type="caution">
    <text evidence="1">The sequence shown here is derived from an EMBL/GenBank/DDBJ whole genome shotgun (WGS) entry which is preliminary data.</text>
</comment>
<sequence length="289" mass="32213">MIHPIESSLAPTYQDGGQFAGVTGRRRKQLMLLHRAFPAPFDALQAASVLDLDVERTRRLLAALADGGWLARVRRGWYTGVPIDASEPGNWREDPWVVAATLFSPGYIGGWSAVEHWGLTDQIFSVVYVVAGRKVAPTRQTVQGFDFLIRTVPERTLFGTRRVWRKSVPVNVSDPHRTVIDILNVPAAAGGVLHTAEVLRTYFESEHLEQKKLLEYGDRLGRGTVFKRLGYLAEQMDIADDEFLEACRSRITKGVSRLDPGGSPKGRIVARWNLRVNTWRLAPDSGDGP</sequence>
<organism evidence="1">
    <name type="scientific">Caldilineaceae bacterium SB0661_bin_32</name>
    <dbReference type="NCBI Taxonomy" id="2605255"/>
    <lineage>
        <taxon>Bacteria</taxon>
        <taxon>Bacillati</taxon>
        <taxon>Chloroflexota</taxon>
        <taxon>Caldilineae</taxon>
        <taxon>Caldilineales</taxon>
        <taxon>Caldilineaceae</taxon>
    </lineage>
</organism>
<protein>
    <submittedName>
        <fullName evidence="1">Uncharacterized protein</fullName>
    </submittedName>
</protein>
<name>A0A6B1D7V6_9CHLR</name>
<dbReference type="EMBL" id="VXMH01000056">
    <property type="protein sequence ID" value="MYC95482.1"/>
    <property type="molecule type" value="Genomic_DNA"/>
</dbReference>
<dbReference type="AlphaFoldDB" id="A0A6B1D7V6"/>
<reference evidence="1" key="1">
    <citation type="submission" date="2019-09" db="EMBL/GenBank/DDBJ databases">
        <title>Characterisation of the sponge microbiome using genome-centric metagenomics.</title>
        <authorList>
            <person name="Engelberts J.P."/>
            <person name="Robbins S.J."/>
            <person name="De Goeij J.M."/>
            <person name="Aranda M."/>
            <person name="Bell S.C."/>
            <person name="Webster N.S."/>
        </authorList>
    </citation>
    <scope>NUCLEOTIDE SEQUENCE</scope>
    <source>
        <strain evidence="1">SB0661_bin_32</strain>
    </source>
</reference>